<dbReference type="Proteomes" id="UP000501812">
    <property type="component" value="Chromosome"/>
</dbReference>
<dbReference type="GO" id="GO:0047663">
    <property type="term" value="F:aminoglycoside 6'-N-acetyltransferase activity"/>
    <property type="evidence" value="ECO:0007669"/>
    <property type="project" value="UniProtKB-EC"/>
</dbReference>
<evidence type="ECO:0000256" key="3">
    <source>
        <dbReference type="ARBA" id="ARBA00017677"/>
    </source>
</evidence>
<keyword evidence="6" id="KW-0012">Acyltransferase</keyword>
<evidence type="ECO:0000256" key="4">
    <source>
        <dbReference type="ARBA" id="ARBA00022679"/>
    </source>
</evidence>
<dbReference type="Pfam" id="PF00583">
    <property type="entry name" value="Acetyltransf_1"/>
    <property type="match status" value="1"/>
</dbReference>
<comment type="catalytic activity">
    <reaction evidence="8">
        <text>kanamycin B + acetyl-CoA = N(6')-acetylkanamycin B + CoA + H(+)</text>
        <dbReference type="Rhea" id="RHEA:16449"/>
        <dbReference type="ChEBI" id="CHEBI:15378"/>
        <dbReference type="ChEBI" id="CHEBI:57287"/>
        <dbReference type="ChEBI" id="CHEBI:57288"/>
        <dbReference type="ChEBI" id="CHEBI:58390"/>
        <dbReference type="ChEBI" id="CHEBI:58549"/>
        <dbReference type="EC" id="2.3.1.82"/>
    </reaction>
</comment>
<keyword evidence="5" id="KW-0046">Antibiotic resistance</keyword>
<evidence type="ECO:0000256" key="6">
    <source>
        <dbReference type="ARBA" id="ARBA00023315"/>
    </source>
</evidence>
<proteinExistence type="predicted"/>
<reference evidence="10 11" key="1">
    <citation type="submission" date="2020-04" db="EMBL/GenBank/DDBJ databases">
        <title>Luteolibacter sp. G-1-1-1 isolated from soil.</title>
        <authorList>
            <person name="Dahal R.H."/>
        </authorList>
    </citation>
    <scope>NUCLEOTIDE SEQUENCE [LARGE SCALE GENOMIC DNA]</scope>
    <source>
        <strain evidence="10 11">G-1-1-1</strain>
    </source>
</reference>
<evidence type="ECO:0000256" key="1">
    <source>
        <dbReference type="ARBA" id="ARBA00011738"/>
    </source>
</evidence>
<keyword evidence="4 10" id="KW-0808">Transferase</keyword>
<dbReference type="RefSeq" id="WP_169457081.1">
    <property type="nucleotide sequence ID" value="NZ_CP051774.1"/>
</dbReference>
<dbReference type="EC" id="2.3.1.82" evidence="2"/>
<dbReference type="SUPFAM" id="SSF55729">
    <property type="entry name" value="Acyl-CoA N-acyltransferases (Nat)"/>
    <property type="match status" value="1"/>
</dbReference>
<name>A0A858RQ02_9BACT</name>
<dbReference type="InterPro" id="IPR016181">
    <property type="entry name" value="Acyl_CoA_acyltransferase"/>
</dbReference>
<dbReference type="Gene3D" id="3.40.630.30">
    <property type="match status" value="1"/>
</dbReference>
<dbReference type="EMBL" id="CP051774">
    <property type="protein sequence ID" value="QJE98594.1"/>
    <property type="molecule type" value="Genomic_DNA"/>
</dbReference>
<evidence type="ECO:0000259" key="9">
    <source>
        <dbReference type="PROSITE" id="PS51186"/>
    </source>
</evidence>
<comment type="subunit">
    <text evidence="1">Homodimer.</text>
</comment>
<dbReference type="PROSITE" id="PS51186">
    <property type="entry name" value="GNAT"/>
    <property type="match status" value="1"/>
</dbReference>
<dbReference type="InterPro" id="IPR024170">
    <property type="entry name" value="Aminoglycoside_N6-AcTrfrase"/>
</dbReference>
<evidence type="ECO:0000256" key="2">
    <source>
        <dbReference type="ARBA" id="ARBA00012888"/>
    </source>
</evidence>
<dbReference type="InterPro" id="IPR050832">
    <property type="entry name" value="Bact_Acetyltransf"/>
</dbReference>
<feature type="domain" description="N-acetyltransferase" evidence="9">
    <location>
        <begin position="1"/>
        <end position="152"/>
    </location>
</feature>
<dbReference type="PANTHER" id="PTHR43877">
    <property type="entry name" value="AMINOALKYLPHOSPHONATE N-ACETYLTRANSFERASE-RELATED-RELATED"/>
    <property type="match status" value="1"/>
</dbReference>
<keyword evidence="11" id="KW-1185">Reference proteome</keyword>
<evidence type="ECO:0000256" key="5">
    <source>
        <dbReference type="ARBA" id="ARBA00023251"/>
    </source>
</evidence>
<accession>A0A858RQ02</accession>
<gene>
    <name evidence="10" type="ORF">HHL09_23360</name>
</gene>
<dbReference type="GO" id="GO:0046677">
    <property type="term" value="P:response to antibiotic"/>
    <property type="evidence" value="ECO:0007669"/>
    <property type="project" value="UniProtKB-KW"/>
</dbReference>
<protein>
    <recommendedName>
        <fullName evidence="3">Aminoglycoside N(6')-acetyltransferase type 1</fullName>
        <ecNumber evidence="2">2.3.1.82</ecNumber>
    </recommendedName>
    <alternativeName>
        <fullName evidence="7">Aminoglycoside resistance protein</fullName>
    </alternativeName>
</protein>
<evidence type="ECO:0000313" key="10">
    <source>
        <dbReference type="EMBL" id="QJE98594.1"/>
    </source>
</evidence>
<dbReference type="KEGG" id="luo:HHL09_23360"/>
<dbReference type="InterPro" id="IPR000182">
    <property type="entry name" value="GNAT_dom"/>
</dbReference>
<evidence type="ECO:0000313" key="11">
    <source>
        <dbReference type="Proteomes" id="UP000501812"/>
    </source>
</evidence>
<dbReference type="AlphaFoldDB" id="A0A858RQ02"/>
<evidence type="ECO:0000256" key="8">
    <source>
        <dbReference type="ARBA" id="ARBA00048923"/>
    </source>
</evidence>
<evidence type="ECO:0000256" key="7">
    <source>
        <dbReference type="ARBA" id="ARBA00029660"/>
    </source>
</evidence>
<dbReference type="PIRSF" id="PIRSF000452">
    <property type="entry name" value="6-N-acetyltransf"/>
    <property type="match status" value="1"/>
</dbReference>
<sequence>MKIGPLDDARTGSWFAMRSTLWPNCLAEDNARDLEALKAQPHLRAVFLAIDDRAEACGFVEARLRDVAESCDTSPVGYIEGIYILPEFRGRGVGRKLVAAAERWADALGCREMASDCLHDNEASVRFHQKIGYEVTEQLIHFRRVLPESPKPK</sequence>
<organism evidence="10 11">
    <name type="scientific">Luteolibacter luteus</name>
    <dbReference type="NCBI Taxonomy" id="2728835"/>
    <lineage>
        <taxon>Bacteria</taxon>
        <taxon>Pseudomonadati</taxon>
        <taxon>Verrucomicrobiota</taxon>
        <taxon>Verrucomicrobiia</taxon>
        <taxon>Verrucomicrobiales</taxon>
        <taxon>Verrucomicrobiaceae</taxon>
        <taxon>Luteolibacter</taxon>
    </lineage>
</organism>
<dbReference type="CDD" id="cd04301">
    <property type="entry name" value="NAT_SF"/>
    <property type="match status" value="1"/>
</dbReference>